<protein>
    <recommendedName>
        <fullName evidence="3">DUF2855 family protein</fullName>
    </recommendedName>
</protein>
<dbReference type="Pfam" id="PF11017">
    <property type="entry name" value="DUF2855"/>
    <property type="match status" value="1"/>
</dbReference>
<sequence>MATTTSLDFLIDRADLARCEFRETTLDPDALAPGQVLLKVDRFAFTANNITYAAMGDSLRYWQFFPAPEGRGIIPVWGFAEVQASRCEGIEPGERFYGYYPMSTHLVVEPRQVKEGSFVDGAEHRRPLPIIYNQYLRCSRDPLYSADSEALQMLLRPLFTTSFLLDDFFADNRFFGATRLVLTSASSKTAIGMAYLLHRDRDQREQQYEIVGLTSPGNRAFVEGLGCYDRVFGYDQVAELDATVPTATVDFAGSGELLGRLHAHFASQLRHGCLVGASHWDQRGGLPKDLPGPAPQFFFAPAQAEKRLQEWGGAGFQQRLAERWQAFIAFVGAWMEVEPGLGPEAVERVYREVLAGRTSPQAGHVLSLSESPGATA</sequence>
<gene>
    <name evidence="1" type="ORF">PSEWESI4_04276</name>
</gene>
<keyword evidence="2" id="KW-1185">Reference proteome</keyword>
<evidence type="ECO:0008006" key="3">
    <source>
        <dbReference type="Google" id="ProtNLM"/>
    </source>
</evidence>
<comment type="caution">
    <text evidence="1">The sequence shown here is derived from an EMBL/GenBank/DDBJ whole genome shotgun (WGS) entry which is preliminary data.</text>
</comment>
<evidence type="ECO:0000313" key="2">
    <source>
        <dbReference type="Proteomes" id="UP000583387"/>
    </source>
</evidence>
<evidence type="ECO:0000313" key="1">
    <source>
        <dbReference type="EMBL" id="CAD5109960.1"/>
    </source>
</evidence>
<accession>A0A7U7IB10</accession>
<dbReference type="InterPro" id="IPR021276">
    <property type="entry name" value="DUF2855"/>
</dbReference>
<name>A0A7U7IB10_9GAMM</name>
<dbReference type="EMBL" id="CAJFCI010000080">
    <property type="protein sequence ID" value="CAD5109960.1"/>
    <property type="molecule type" value="Genomic_DNA"/>
</dbReference>
<dbReference type="RefSeq" id="WP_187673263.1">
    <property type="nucleotide sequence ID" value="NZ_CAJFCI010000080.1"/>
</dbReference>
<dbReference type="Proteomes" id="UP000583387">
    <property type="component" value="Unassembled WGS sequence"/>
</dbReference>
<reference evidence="1 2" key="1">
    <citation type="submission" date="2020-08" db="EMBL/GenBank/DDBJ databases">
        <authorList>
            <person name="Criscuolo A."/>
        </authorList>
    </citation>
    <scope>NUCLEOTIDE SEQUENCE [LARGE SCALE GENOMIC DNA]</scope>
    <source>
        <strain evidence="1">CIP111764</strain>
    </source>
</reference>
<organism evidence="1 2">
    <name type="scientific">Zestomonas carbonaria</name>
    <dbReference type="NCBI Taxonomy" id="2762745"/>
    <lineage>
        <taxon>Bacteria</taxon>
        <taxon>Pseudomonadati</taxon>
        <taxon>Pseudomonadota</taxon>
        <taxon>Gammaproteobacteria</taxon>
        <taxon>Pseudomonadales</taxon>
        <taxon>Pseudomonadaceae</taxon>
        <taxon>Zestomonas</taxon>
    </lineage>
</organism>
<dbReference type="AlphaFoldDB" id="A0A7U7IB10"/>
<proteinExistence type="predicted"/>